<keyword evidence="5 17" id="KW-1003">Cell membrane</keyword>
<dbReference type="EC" id="7.1.1.8" evidence="2 17"/>
<dbReference type="PROSITE" id="PS51007">
    <property type="entry name" value="CYTC"/>
    <property type="match status" value="2"/>
</dbReference>
<comment type="subunit">
    <text evidence="17">The cytochrome bc1 complex is composed of a cytochrome b (QcrB), the Rieske iron-sulfur protein (QcrA) and a diheme cytochrome c (QcrC) subunit.</text>
</comment>
<evidence type="ECO:0000313" key="21">
    <source>
        <dbReference type="EMBL" id="OYO24717.1"/>
    </source>
</evidence>
<evidence type="ECO:0000256" key="5">
    <source>
        <dbReference type="ARBA" id="ARBA00022475"/>
    </source>
</evidence>
<feature type="binding site" description="covalent" evidence="18">
    <location>
        <position position="160"/>
    </location>
    <ligand>
        <name>heme c</name>
        <dbReference type="ChEBI" id="CHEBI:61717"/>
        <label>2</label>
    </ligand>
</feature>
<name>A0A255HAQ6_9ACTN</name>
<keyword evidence="15 17" id="KW-0472">Membrane</keyword>
<dbReference type="SUPFAM" id="SSF46626">
    <property type="entry name" value="Cytochrome c"/>
    <property type="match status" value="2"/>
</dbReference>
<feature type="domain" description="Cytochrome c" evidence="20">
    <location>
        <begin position="46"/>
        <end position="125"/>
    </location>
</feature>
<keyword evidence="10" id="KW-0677">Repeat</keyword>
<keyword evidence="13 17" id="KW-1133">Transmembrane helix</keyword>
<evidence type="ECO:0000256" key="17">
    <source>
        <dbReference type="PIRNR" id="PIRNR000007"/>
    </source>
</evidence>
<evidence type="ECO:0000256" key="11">
    <source>
        <dbReference type="ARBA" id="ARBA00022967"/>
    </source>
</evidence>
<dbReference type="PANTHER" id="PTHR33751">
    <property type="entry name" value="CBB3-TYPE CYTOCHROME C OXIDASE SUBUNIT FIXP"/>
    <property type="match status" value="1"/>
</dbReference>
<evidence type="ECO:0000256" key="4">
    <source>
        <dbReference type="ARBA" id="ARBA00022448"/>
    </source>
</evidence>
<keyword evidence="11 17" id="KW-1278">Translocase</keyword>
<dbReference type="AlphaFoldDB" id="A0A255HAQ6"/>
<dbReference type="EMBL" id="NMVQ01000002">
    <property type="protein sequence ID" value="OYO24717.1"/>
    <property type="molecule type" value="Genomic_DNA"/>
</dbReference>
<dbReference type="GO" id="GO:0005886">
    <property type="term" value="C:plasma membrane"/>
    <property type="evidence" value="ECO:0007669"/>
    <property type="project" value="UniProtKB-SubCell"/>
</dbReference>
<evidence type="ECO:0000256" key="12">
    <source>
        <dbReference type="ARBA" id="ARBA00022982"/>
    </source>
</evidence>
<keyword evidence="22" id="KW-1185">Reference proteome</keyword>
<organism evidence="21 22">
    <name type="scientific">Enemella dayhoffiae</name>
    <dbReference type="NCBI Taxonomy" id="2016507"/>
    <lineage>
        <taxon>Bacteria</taxon>
        <taxon>Bacillati</taxon>
        <taxon>Actinomycetota</taxon>
        <taxon>Actinomycetes</taxon>
        <taxon>Propionibacteriales</taxon>
        <taxon>Propionibacteriaceae</taxon>
        <taxon>Enemella</taxon>
    </lineage>
</organism>
<evidence type="ECO:0000256" key="18">
    <source>
        <dbReference type="PIRSR" id="PIRSR000007-50"/>
    </source>
</evidence>
<keyword evidence="7 17" id="KW-0679">Respiratory chain</keyword>
<evidence type="ECO:0000256" key="16">
    <source>
        <dbReference type="ARBA" id="ARBA00029351"/>
    </source>
</evidence>
<evidence type="ECO:0000256" key="6">
    <source>
        <dbReference type="ARBA" id="ARBA00022617"/>
    </source>
</evidence>
<protein>
    <recommendedName>
        <fullName evidence="3 17">Cytochrome bc1 complex cytochrome c subunit</fullName>
        <ecNumber evidence="2 17">7.1.1.8</ecNumber>
    </recommendedName>
</protein>
<dbReference type="Pfam" id="PF13442">
    <property type="entry name" value="Cytochrome_CBB3"/>
    <property type="match status" value="1"/>
</dbReference>
<comment type="caution">
    <text evidence="17">Lacks conserved residue(s) required for the propagation of feature annotation.</text>
</comment>
<dbReference type="GO" id="GO:0008121">
    <property type="term" value="F:quinol-cytochrome-c reductase activity"/>
    <property type="evidence" value="ECO:0007669"/>
    <property type="project" value="UniProtKB-UniRule"/>
</dbReference>
<evidence type="ECO:0000256" key="13">
    <source>
        <dbReference type="ARBA" id="ARBA00022989"/>
    </source>
</evidence>
<evidence type="ECO:0000256" key="2">
    <source>
        <dbReference type="ARBA" id="ARBA00012951"/>
    </source>
</evidence>
<evidence type="ECO:0000256" key="3">
    <source>
        <dbReference type="ARBA" id="ARBA00017819"/>
    </source>
</evidence>
<keyword evidence="6 17" id="KW-0349">Heme</keyword>
<comment type="caution">
    <text evidence="21">The sequence shown here is derived from an EMBL/GenBank/DDBJ whole genome shotgun (WGS) entry which is preliminary data.</text>
</comment>
<comment type="PTM">
    <text evidence="18">Binds 2 heme c groups covalently per subunit.</text>
</comment>
<keyword evidence="12 17" id="KW-0249">Electron transport</keyword>
<feature type="binding site" description="covalent" evidence="18">
    <location>
        <position position="59"/>
    </location>
    <ligand>
        <name>heme c</name>
        <dbReference type="ChEBI" id="CHEBI:61717"/>
        <label>1</label>
    </ligand>
</feature>
<dbReference type="InterPro" id="IPR050597">
    <property type="entry name" value="Cytochrome_c_Oxidase_Subunit"/>
</dbReference>
<evidence type="ECO:0000313" key="22">
    <source>
        <dbReference type="Proteomes" id="UP000216311"/>
    </source>
</evidence>
<reference evidence="21 22" key="1">
    <citation type="submission" date="2017-07" db="EMBL/GenBank/DDBJ databases">
        <title>Draft whole genome sequences of clinical Proprionibacteriaceae strains.</title>
        <authorList>
            <person name="Bernier A.-M."/>
            <person name="Bernard K."/>
            <person name="Domingo M.-C."/>
        </authorList>
    </citation>
    <scope>NUCLEOTIDE SEQUENCE [LARGE SCALE GENOMIC DNA]</scope>
    <source>
        <strain evidence="21 22">NML 130396</strain>
    </source>
</reference>
<feature type="binding site" description="axial binding residue" evidence="19">
    <location>
        <position position="161"/>
    </location>
    <ligand>
        <name>heme c</name>
        <dbReference type="ChEBI" id="CHEBI:61717"/>
        <label>2</label>
    </ligand>
    <ligandPart>
        <name>Fe</name>
        <dbReference type="ChEBI" id="CHEBI:18248"/>
    </ligandPart>
</feature>
<evidence type="ECO:0000256" key="7">
    <source>
        <dbReference type="ARBA" id="ARBA00022660"/>
    </source>
</evidence>
<feature type="domain" description="Cytochrome c" evidence="20">
    <location>
        <begin position="144"/>
        <end position="222"/>
    </location>
</feature>
<evidence type="ECO:0000256" key="10">
    <source>
        <dbReference type="ARBA" id="ARBA00022737"/>
    </source>
</evidence>
<feature type="binding site" description="covalent" evidence="18">
    <location>
        <position position="62"/>
    </location>
    <ligand>
        <name>heme c</name>
        <dbReference type="ChEBI" id="CHEBI:61717"/>
        <label>1</label>
    </ligand>
</feature>
<keyword evidence="8 17" id="KW-0812">Transmembrane</keyword>
<dbReference type="PANTHER" id="PTHR33751:SF13">
    <property type="entry name" value="CYTOCHROME BC1 COMPLEX CYTOCHROME C SUBUNIT"/>
    <property type="match status" value="1"/>
</dbReference>
<evidence type="ECO:0000256" key="19">
    <source>
        <dbReference type="PIRSR" id="PIRSR000007-51"/>
    </source>
</evidence>
<dbReference type="GO" id="GO:0005506">
    <property type="term" value="F:iron ion binding"/>
    <property type="evidence" value="ECO:0007669"/>
    <property type="project" value="UniProtKB-UniRule"/>
</dbReference>
<dbReference type="InterPro" id="IPR009056">
    <property type="entry name" value="Cyt_c-like_dom"/>
</dbReference>
<dbReference type="InterPro" id="IPR036909">
    <property type="entry name" value="Cyt_c-like_dom_sf"/>
</dbReference>
<evidence type="ECO:0000259" key="20">
    <source>
        <dbReference type="PROSITE" id="PS51007"/>
    </source>
</evidence>
<gene>
    <name evidence="21" type="ORF">CGZ93_02575</name>
</gene>
<proteinExistence type="predicted"/>
<keyword evidence="9 17" id="KW-0479">Metal-binding</keyword>
<evidence type="ECO:0000256" key="8">
    <source>
        <dbReference type="ARBA" id="ARBA00022692"/>
    </source>
</evidence>
<dbReference type="Proteomes" id="UP000216311">
    <property type="component" value="Unassembled WGS sequence"/>
</dbReference>
<accession>A0A255HAQ6</accession>
<feature type="binding site" description="covalent" evidence="18">
    <location>
        <position position="157"/>
    </location>
    <ligand>
        <name>heme c</name>
        <dbReference type="ChEBI" id="CHEBI:61717"/>
        <label>2</label>
    </ligand>
</feature>
<evidence type="ECO:0000256" key="15">
    <source>
        <dbReference type="ARBA" id="ARBA00023136"/>
    </source>
</evidence>
<feature type="transmembrane region" description="Helical" evidence="17">
    <location>
        <begin position="242"/>
        <end position="261"/>
    </location>
</feature>
<keyword evidence="4 17" id="KW-0813">Transport</keyword>
<sequence length="267" mass="28011">MRFLSARRRHRAARPLLLVLALFLMGVVYAGFAPAGKSSADTAMTQQVKEGQQLFAVGCASCHGLQGEGGSQGPSLVGVGAAAVDFQVSTGRMPMAHPGAQAPRKPNSYTPEETAKLAAFVAQLGEGPPIPRPEQYSPSGLSEEEIAKGGELFRTNCSACHNYAGLGGALPNGKYAPTLEGVDNKHIYEALRTGPQQMPVFSTEALPDEDVRAIIGYLNELHEQPNHGGMNFGGLGPVAEGFWAWIAGIGGLVAFAVWIASKGARAK</sequence>
<dbReference type="Pfam" id="PF00034">
    <property type="entry name" value="Cytochrom_C"/>
    <property type="match status" value="1"/>
</dbReference>
<comment type="catalytic activity">
    <reaction evidence="16 17">
        <text>a quinol + 2 Fe(III)-[cytochrome c](out) = a quinone + 2 Fe(II)-[cytochrome c](out) + 2 H(+)(out)</text>
        <dbReference type="Rhea" id="RHEA:11484"/>
        <dbReference type="Rhea" id="RHEA-COMP:10350"/>
        <dbReference type="Rhea" id="RHEA-COMP:14399"/>
        <dbReference type="ChEBI" id="CHEBI:15378"/>
        <dbReference type="ChEBI" id="CHEBI:24646"/>
        <dbReference type="ChEBI" id="CHEBI:29033"/>
        <dbReference type="ChEBI" id="CHEBI:29034"/>
        <dbReference type="ChEBI" id="CHEBI:132124"/>
        <dbReference type="EC" id="7.1.1.8"/>
    </reaction>
</comment>
<dbReference type="InterPro" id="IPR009152">
    <property type="entry name" value="bc1_cytC-su"/>
</dbReference>
<keyword evidence="14 17" id="KW-0408">Iron</keyword>
<comment type="subcellular location">
    <subcellularLocation>
        <location evidence="1 17">Cell membrane</location>
        <topology evidence="1 17">Multi-pass membrane protein</topology>
    </subcellularLocation>
</comment>
<feature type="binding site" description="axial binding residue" evidence="19">
    <location>
        <position position="63"/>
    </location>
    <ligand>
        <name>heme c</name>
        <dbReference type="ChEBI" id="CHEBI:61717"/>
        <label>1</label>
    </ligand>
    <ligandPart>
        <name>Fe</name>
        <dbReference type="ChEBI" id="CHEBI:18248"/>
    </ligandPart>
</feature>
<dbReference type="OrthoDB" id="9811281at2"/>
<dbReference type="GO" id="GO:0020037">
    <property type="term" value="F:heme binding"/>
    <property type="evidence" value="ECO:0007669"/>
    <property type="project" value="UniProtKB-UniRule"/>
</dbReference>
<dbReference type="Gene3D" id="1.10.760.10">
    <property type="entry name" value="Cytochrome c-like domain"/>
    <property type="match status" value="2"/>
</dbReference>
<evidence type="ECO:0000256" key="1">
    <source>
        <dbReference type="ARBA" id="ARBA00004651"/>
    </source>
</evidence>
<evidence type="ECO:0000256" key="9">
    <source>
        <dbReference type="ARBA" id="ARBA00022723"/>
    </source>
</evidence>
<dbReference type="RefSeq" id="WP_094362711.1">
    <property type="nucleotide sequence ID" value="NZ_NMVQ01000002.1"/>
</dbReference>
<evidence type="ECO:0000256" key="14">
    <source>
        <dbReference type="ARBA" id="ARBA00023004"/>
    </source>
</evidence>
<dbReference type="PIRSF" id="PIRSF000007">
    <property type="entry name" value="Ubiq_cycred_cyc"/>
    <property type="match status" value="1"/>
</dbReference>